<proteinExistence type="predicted"/>
<dbReference type="PANTHER" id="PTHR47703">
    <property type="entry name" value="D-AMINOACID AMINOTRANSFERASE-LIKE PLP-DEPENDENT ENZYMES SUPERFAMILY PROTEIN"/>
    <property type="match status" value="1"/>
</dbReference>
<protein>
    <recommendedName>
        <fullName evidence="3">Aminotransferase class IV</fullName>
    </recommendedName>
</protein>
<dbReference type="CDD" id="cd00449">
    <property type="entry name" value="PLPDE_IV"/>
    <property type="match status" value="1"/>
</dbReference>
<evidence type="ECO:0000313" key="1">
    <source>
        <dbReference type="EMBL" id="KAJ9159983.1"/>
    </source>
</evidence>
<evidence type="ECO:0008006" key="3">
    <source>
        <dbReference type="Google" id="ProtNLM"/>
    </source>
</evidence>
<gene>
    <name evidence="1" type="ORF">P3X46_025428</name>
</gene>
<accession>A0ABQ9L6M5</accession>
<dbReference type="PANTHER" id="PTHR47703:SF2">
    <property type="entry name" value="D-AMINOACID AMINOTRANSFERASE-LIKE PLP-DEPENDENT ENZYMES SUPERFAMILY PROTEIN"/>
    <property type="match status" value="1"/>
</dbReference>
<dbReference type="EMBL" id="JARPOI010000014">
    <property type="protein sequence ID" value="KAJ9159983.1"/>
    <property type="molecule type" value="Genomic_DNA"/>
</dbReference>
<dbReference type="Proteomes" id="UP001174677">
    <property type="component" value="Chromosome 14"/>
</dbReference>
<dbReference type="Gene3D" id="3.20.10.10">
    <property type="entry name" value="D-amino Acid Aminotransferase, subunit A, domain 2"/>
    <property type="match status" value="1"/>
</dbReference>
<evidence type="ECO:0000313" key="2">
    <source>
        <dbReference type="Proteomes" id="UP001174677"/>
    </source>
</evidence>
<dbReference type="InterPro" id="IPR001544">
    <property type="entry name" value="Aminotrans_IV"/>
</dbReference>
<dbReference type="InterPro" id="IPR036038">
    <property type="entry name" value="Aminotransferase-like"/>
</dbReference>
<reference evidence="1" key="1">
    <citation type="journal article" date="2023" name="Plant Biotechnol. J.">
        <title>Chromosome-level wild Hevea brasiliensis genome provides new tools for genomic-assisted breeding and valuable loci to elevate rubber yield.</title>
        <authorList>
            <person name="Cheng H."/>
            <person name="Song X."/>
            <person name="Hu Y."/>
            <person name="Wu T."/>
            <person name="Yang Q."/>
            <person name="An Z."/>
            <person name="Feng S."/>
            <person name="Deng Z."/>
            <person name="Wu W."/>
            <person name="Zeng X."/>
            <person name="Tu M."/>
            <person name="Wang X."/>
            <person name="Huang H."/>
        </authorList>
    </citation>
    <scope>NUCLEOTIDE SEQUENCE</scope>
    <source>
        <strain evidence="1">MT/VB/25A 57/8</strain>
    </source>
</reference>
<comment type="caution">
    <text evidence="1">The sequence shown here is derived from an EMBL/GenBank/DDBJ whole genome shotgun (WGS) entry which is preliminary data.</text>
</comment>
<sequence length="361" mass="40205">MTSSSYFLFSNGVVSHSSTIPPVTTFLESHPGAYTTTRSHDNGSCLLFWDRHLHRLSNSARILFNSNPHLLFNIPISTERSLSLPPPPPPIWDSAVKALVDDSVGKVLPVALRERKDGEELAITALVSGDSKKMRKIENLSRKSIVEVLDVCVHIGSYVPPVFGVRENGARVAVVGHGRDIAEAKYSDWVRLRKPLENLRPPSVTELLLSNDGDQILEGCVTNFFVVCRKENSEIKGNNFLSDKNSCPFEVQTAPISDGVLPGVVRQLVIEVCISKGIPVQEVAPLWSRREFWQEAFITNSLRILQHVEKIQVPSSWESMEQKAFEAISWEEKCFGEDPGMITAAIQKEIMEKASLEGYLL</sequence>
<dbReference type="Pfam" id="PF01063">
    <property type="entry name" value="Aminotran_4"/>
    <property type="match status" value="1"/>
</dbReference>
<organism evidence="1 2">
    <name type="scientific">Hevea brasiliensis</name>
    <name type="common">Para rubber tree</name>
    <name type="synonym">Siphonia brasiliensis</name>
    <dbReference type="NCBI Taxonomy" id="3981"/>
    <lineage>
        <taxon>Eukaryota</taxon>
        <taxon>Viridiplantae</taxon>
        <taxon>Streptophyta</taxon>
        <taxon>Embryophyta</taxon>
        <taxon>Tracheophyta</taxon>
        <taxon>Spermatophyta</taxon>
        <taxon>Magnoliopsida</taxon>
        <taxon>eudicotyledons</taxon>
        <taxon>Gunneridae</taxon>
        <taxon>Pentapetalae</taxon>
        <taxon>rosids</taxon>
        <taxon>fabids</taxon>
        <taxon>Malpighiales</taxon>
        <taxon>Euphorbiaceae</taxon>
        <taxon>Crotonoideae</taxon>
        <taxon>Micrandreae</taxon>
        <taxon>Hevea</taxon>
    </lineage>
</organism>
<keyword evidence="2" id="KW-1185">Reference proteome</keyword>
<dbReference type="SUPFAM" id="SSF56752">
    <property type="entry name" value="D-aminoacid aminotransferase-like PLP-dependent enzymes"/>
    <property type="match status" value="1"/>
</dbReference>
<dbReference type="InterPro" id="IPR043132">
    <property type="entry name" value="BCAT-like_C"/>
</dbReference>
<name>A0ABQ9L6M5_HEVBR</name>